<dbReference type="Pfam" id="PF04297">
    <property type="entry name" value="UPF0122"/>
    <property type="match status" value="1"/>
</dbReference>
<dbReference type="InterPro" id="IPR036388">
    <property type="entry name" value="WH-like_DNA-bd_sf"/>
</dbReference>
<dbReference type="Gene3D" id="1.10.10.10">
    <property type="entry name" value="Winged helix-like DNA-binding domain superfamily/Winged helix DNA-binding domain"/>
    <property type="match status" value="1"/>
</dbReference>
<dbReference type="EMBL" id="SNXO01000020">
    <property type="protein sequence ID" value="TDP54624.1"/>
    <property type="molecule type" value="Genomic_DNA"/>
</dbReference>
<comment type="caution">
    <text evidence="4">The sequence shown here is derived from an EMBL/GenBank/DDBJ whole genome shotgun (WGS) entry which is preliminary data.</text>
</comment>
<dbReference type="AlphaFoldDB" id="A0A4R6Q0C8"/>
<protein>
    <recommendedName>
        <fullName evidence="3">UPF0122 protein EV211_12032</fullName>
    </recommendedName>
</protein>
<dbReference type="PANTHER" id="PTHR40083:SF1">
    <property type="entry name" value="UPF0122 PROTEIN YLXM"/>
    <property type="match status" value="1"/>
</dbReference>
<dbReference type="InterPro" id="IPR007394">
    <property type="entry name" value="UPF0122"/>
</dbReference>
<evidence type="ECO:0000256" key="2">
    <source>
        <dbReference type="ARBA" id="ARBA00024764"/>
    </source>
</evidence>
<accession>A0A4R6Q0C8</accession>
<dbReference type="OrthoDB" id="6392at2"/>
<dbReference type="InterPro" id="IPR013324">
    <property type="entry name" value="RNA_pol_sigma_r3/r4-like"/>
</dbReference>
<evidence type="ECO:0000256" key="1">
    <source>
        <dbReference type="ARBA" id="ARBA00008720"/>
    </source>
</evidence>
<dbReference type="SUPFAM" id="SSF88659">
    <property type="entry name" value="Sigma3 and sigma4 domains of RNA polymerase sigma factors"/>
    <property type="match status" value="1"/>
</dbReference>
<evidence type="ECO:0000313" key="4">
    <source>
        <dbReference type="EMBL" id="TDP54624.1"/>
    </source>
</evidence>
<reference evidence="4 5" key="1">
    <citation type="submission" date="2019-03" db="EMBL/GenBank/DDBJ databases">
        <title>Genomic Encyclopedia of Type Strains, Phase IV (KMG-IV): sequencing the most valuable type-strain genomes for metagenomic binning, comparative biology and taxonomic classification.</title>
        <authorList>
            <person name="Goeker M."/>
        </authorList>
    </citation>
    <scope>NUCLEOTIDE SEQUENCE [LARGE SCALE GENOMIC DNA]</scope>
    <source>
        <strain evidence="4 5">DSM 28287</strain>
    </source>
</reference>
<organism evidence="4 5">
    <name type="scientific">Aminicella lysinilytica</name>
    <dbReference type="NCBI Taxonomy" id="433323"/>
    <lineage>
        <taxon>Bacteria</taxon>
        <taxon>Bacillati</taxon>
        <taxon>Bacillota</taxon>
        <taxon>Clostridia</taxon>
        <taxon>Peptostreptococcales</taxon>
        <taxon>Anaerovoracaceae</taxon>
        <taxon>Aminicella</taxon>
    </lineage>
</organism>
<proteinExistence type="inferred from homology"/>
<dbReference type="NCBIfam" id="NF045758">
    <property type="entry name" value="YlxM"/>
    <property type="match status" value="1"/>
</dbReference>
<dbReference type="HAMAP" id="MF_00245">
    <property type="entry name" value="UPF0122"/>
    <property type="match status" value="1"/>
</dbReference>
<dbReference type="RefSeq" id="WP_133528597.1">
    <property type="nucleotide sequence ID" value="NZ_CALCQM010000153.1"/>
</dbReference>
<sequence length="118" mass="13429">MDSIAKESLLFDFYGQLLTEKKRRVMELYHEEDLSLAEIAEESGISRAAVYDSLKSAERKLAEYEQKLGLVDRFSKSNKAFAEIGRSIDDIEKTHSGDAELKNRLDDIRSIIGELEAE</sequence>
<dbReference type="Proteomes" id="UP000295500">
    <property type="component" value="Unassembled WGS sequence"/>
</dbReference>
<comment type="similarity">
    <text evidence="1 3">Belongs to the UPF0122 family.</text>
</comment>
<name>A0A4R6Q0C8_9FIRM</name>
<evidence type="ECO:0000256" key="3">
    <source>
        <dbReference type="HAMAP-Rule" id="MF_00245"/>
    </source>
</evidence>
<dbReference type="PANTHER" id="PTHR40083">
    <property type="entry name" value="UPF0122 PROTEIN CBO2450/CLC_2298"/>
    <property type="match status" value="1"/>
</dbReference>
<dbReference type="InterPro" id="IPR054831">
    <property type="entry name" value="UPF0122_fam_protein"/>
</dbReference>
<gene>
    <name evidence="4" type="ORF">EV211_12032</name>
</gene>
<keyword evidence="5" id="KW-1185">Reference proteome</keyword>
<comment type="function">
    <text evidence="2 3">Might take part in the signal recognition particle (SRP) pathway. This is inferred from the conservation of its genetic proximity to ftsY/ffh. May be a regulatory protein.</text>
</comment>
<evidence type="ECO:0000313" key="5">
    <source>
        <dbReference type="Proteomes" id="UP000295500"/>
    </source>
</evidence>